<sequence length="120" mass="13796">MDDRTRHYHQAFQFRQSPPFTQQMPPYQMHTPYHPQQPMTPYELFAKPPQPLDVLYANQDPNMANQNQNVAPGMLGAFTDSNGQVNLDKMMGTINQLASTYHQVSPIVKQLSSLFRAFRA</sequence>
<organism evidence="2 3">
    <name type="scientific">Oceanobacillus luteolus</name>
    <dbReference type="NCBI Taxonomy" id="1274358"/>
    <lineage>
        <taxon>Bacteria</taxon>
        <taxon>Bacillati</taxon>
        <taxon>Bacillota</taxon>
        <taxon>Bacilli</taxon>
        <taxon>Bacillales</taxon>
        <taxon>Bacillaceae</taxon>
        <taxon>Oceanobacillus</taxon>
    </lineage>
</organism>
<evidence type="ECO:0000313" key="2">
    <source>
        <dbReference type="EMBL" id="MFD1609118.1"/>
    </source>
</evidence>
<accession>A0ABW4HU44</accession>
<feature type="region of interest" description="Disordered" evidence="1">
    <location>
        <begin position="19"/>
        <end position="44"/>
    </location>
</feature>
<reference evidence="3" key="1">
    <citation type="journal article" date="2019" name="Int. J. Syst. Evol. Microbiol.">
        <title>The Global Catalogue of Microorganisms (GCM) 10K type strain sequencing project: providing services to taxonomists for standard genome sequencing and annotation.</title>
        <authorList>
            <consortium name="The Broad Institute Genomics Platform"/>
            <consortium name="The Broad Institute Genome Sequencing Center for Infectious Disease"/>
            <person name="Wu L."/>
            <person name="Ma J."/>
        </authorList>
    </citation>
    <scope>NUCLEOTIDE SEQUENCE [LARGE SCALE GENOMIC DNA]</scope>
    <source>
        <strain evidence="3">CGMCC 1.12376</strain>
    </source>
</reference>
<dbReference type="RefSeq" id="WP_251517389.1">
    <property type="nucleotide sequence ID" value="NZ_JAMBON010000056.1"/>
</dbReference>
<keyword evidence="3" id="KW-1185">Reference proteome</keyword>
<comment type="caution">
    <text evidence="2">The sequence shown here is derived from an EMBL/GenBank/DDBJ whole genome shotgun (WGS) entry which is preliminary data.</text>
</comment>
<dbReference type="Proteomes" id="UP001597221">
    <property type="component" value="Unassembled WGS sequence"/>
</dbReference>
<dbReference type="Pfam" id="PF14179">
    <property type="entry name" value="YppG"/>
    <property type="match status" value="1"/>
</dbReference>
<evidence type="ECO:0000256" key="1">
    <source>
        <dbReference type="SAM" id="MobiDB-lite"/>
    </source>
</evidence>
<protein>
    <submittedName>
        <fullName evidence="2">YppG family protein</fullName>
    </submittedName>
</protein>
<evidence type="ECO:0000313" key="3">
    <source>
        <dbReference type="Proteomes" id="UP001597221"/>
    </source>
</evidence>
<gene>
    <name evidence="2" type="ORF">ACFSBH_15995</name>
</gene>
<dbReference type="InterPro" id="IPR025555">
    <property type="entry name" value="YppG"/>
</dbReference>
<name>A0ABW4HU44_9BACI</name>
<dbReference type="EMBL" id="JBHUDE010000148">
    <property type="protein sequence ID" value="MFD1609118.1"/>
    <property type="molecule type" value="Genomic_DNA"/>
</dbReference>
<proteinExistence type="predicted"/>